<proteinExistence type="predicted"/>
<sequence length="187" mass="20790">MDHTEKFDYRLHFFGNDQSVIGRMVSIQLLKFSSSNGIVSTSYTMNIPCRLRISFLIFGSAVEHWSDAYSCPSSSTGLVGAMLDKRIDGFTAQSLALRSCYSISPKVHCSTSERCFYCTQRMWPPSSVVNVHSLLYESKRKDIFNVPITSMLSNEKVTSAAATTSGIIPNSLLCIFDVGYIYDVTCA</sequence>
<evidence type="ECO:0000313" key="1">
    <source>
        <dbReference type="EMBL" id="KYM80676.1"/>
    </source>
</evidence>
<accession>A0A195B837</accession>
<reference evidence="1 2" key="1">
    <citation type="submission" date="2015-09" db="EMBL/GenBank/DDBJ databases">
        <title>Atta colombica WGS genome.</title>
        <authorList>
            <person name="Nygaard S."/>
            <person name="Hu H."/>
            <person name="Boomsma J."/>
            <person name="Zhang G."/>
        </authorList>
    </citation>
    <scope>NUCLEOTIDE SEQUENCE [LARGE SCALE GENOMIC DNA]</scope>
    <source>
        <strain evidence="1">Treedump-2</strain>
        <tissue evidence="1">Whole body</tissue>
    </source>
</reference>
<evidence type="ECO:0000313" key="2">
    <source>
        <dbReference type="Proteomes" id="UP000078540"/>
    </source>
</evidence>
<name>A0A195B837_9HYME</name>
<dbReference type="AlphaFoldDB" id="A0A195B837"/>
<dbReference type="EMBL" id="KQ976558">
    <property type="protein sequence ID" value="KYM80676.1"/>
    <property type="molecule type" value="Genomic_DNA"/>
</dbReference>
<keyword evidence="2" id="KW-1185">Reference proteome</keyword>
<organism evidence="1 2">
    <name type="scientific">Atta colombica</name>
    <dbReference type="NCBI Taxonomy" id="520822"/>
    <lineage>
        <taxon>Eukaryota</taxon>
        <taxon>Metazoa</taxon>
        <taxon>Ecdysozoa</taxon>
        <taxon>Arthropoda</taxon>
        <taxon>Hexapoda</taxon>
        <taxon>Insecta</taxon>
        <taxon>Pterygota</taxon>
        <taxon>Neoptera</taxon>
        <taxon>Endopterygota</taxon>
        <taxon>Hymenoptera</taxon>
        <taxon>Apocrita</taxon>
        <taxon>Aculeata</taxon>
        <taxon>Formicoidea</taxon>
        <taxon>Formicidae</taxon>
        <taxon>Myrmicinae</taxon>
        <taxon>Atta</taxon>
    </lineage>
</organism>
<dbReference type="Proteomes" id="UP000078540">
    <property type="component" value="Unassembled WGS sequence"/>
</dbReference>
<protein>
    <submittedName>
        <fullName evidence="1">Uncharacterized protein</fullName>
    </submittedName>
</protein>
<gene>
    <name evidence="1" type="ORF">ALC53_08845</name>
</gene>